<evidence type="ECO:0000256" key="4">
    <source>
        <dbReference type="ARBA" id="ARBA00022729"/>
    </source>
</evidence>
<name>G8QUJ7_SPHPG</name>
<dbReference type="PANTHER" id="PTHR34296:SF2">
    <property type="entry name" value="ABC TRANSPORTER GUANOSINE-BINDING PROTEIN NUPN"/>
    <property type="match status" value="1"/>
</dbReference>
<dbReference type="CDD" id="cd19964">
    <property type="entry name" value="PBP1_BMP-like"/>
    <property type="match status" value="1"/>
</dbReference>
<dbReference type="eggNOG" id="COG1744">
    <property type="taxonomic scope" value="Bacteria"/>
</dbReference>
<keyword evidence="4 8" id="KW-0732">Signal</keyword>
<dbReference type="HOGENOM" id="CLU_038813_0_0_12"/>
<keyword evidence="7 10" id="KW-0449">Lipoprotein</keyword>
<dbReference type="KEGG" id="sgp:SpiGrapes_1419"/>
<dbReference type="RefSeq" id="WP_014270079.1">
    <property type="nucleotide sequence ID" value="NC_016633.1"/>
</dbReference>
<evidence type="ECO:0000256" key="8">
    <source>
        <dbReference type="SAM" id="SignalP"/>
    </source>
</evidence>
<protein>
    <submittedName>
        <fullName evidence="10">Putative ABC-type transport system, periplasmic component/surface lipoprotein</fullName>
    </submittedName>
</protein>
<sequence length="354" mass="38100">MKKKFCFVVLMVLAASISLFASGAKESAAVEAEKDLITVAVVLPSPLGDRSFCDSAAIGVERANKELPVKVDLIETQGVHEHETAMRSAINKGYDLILGVGLDTQMMLDLATEYPEQLFGSPSELFAEKLPSNLASLLINVNKSSFLAGVVSGMLTKTDKVGVVCGGDAPGINQFYYGFKQGVLAVNPECKVYVNYLGFDFSNPTLGKESAIALYDEGCDILYQVCGLSGEGVLAAAAERNLFAIGVDNVQDGFYPGHIITSVIKRVDNSTYDLIKEYVQGTFQGGFRTLDMEDGATGLSWDTGVTTFADKGPSDMVAKLPEIQKVAADYRAKILSGEYKVYDALTEPLWESLK</sequence>
<dbReference type="AlphaFoldDB" id="G8QUJ7"/>
<evidence type="ECO:0000256" key="5">
    <source>
        <dbReference type="ARBA" id="ARBA00023136"/>
    </source>
</evidence>
<dbReference type="Pfam" id="PF02608">
    <property type="entry name" value="Bmp"/>
    <property type="match status" value="1"/>
</dbReference>
<dbReference type="InterPro" id="IPR050957">
    <property type="entry name" value="BMP_lipoprotein"/>
</dbReference>
<dbReference type="OrthoDB" id="9769871at2"/>
<dbReference type="EMBL" id="CP003155">
    <property type="protein sequence ID" value="AEV29230.1"/>
    <property type="molecule type" value="Genomic_DNA"/>
</dbReference>
<evidence type="ECO:0000256" key="2">
    <source>
        <dbReference type="ARBA" id="ARBA00022448"/>
    </source>
</evidence>
<evidence type="ECO:0000256" key="3">
    <source>
        <dbReference type="ARBA" id="ARBA00022475"/>
    </source>
</evidence>
<evidence type="ECO:0000256" key="6">
    <source>
        <dbReference type="ARBA" id="ARBA00023139"/>
    </source>
</evidence>
<feature type="signal peptide" evidence="8">
    <location>
        <begin position="1"/>
        <end position="21"/>
    </location>
</feature>
<evidence type="ECO:0000256" key="7">
    <source>
        <dbReference type="ARBA" id="ARBA00023288"/>
    </source>
</evidence>
<feature type="domain" description="ABC transporter substrate-binding protein PnrA-like" evidence="9">
    <location>
        <begin position="38"/>
        <end position="340"/>
    </location>
</feature>
<dbReference type="InterPro" id="IPR003760">
    <property type="entry name" value="PnrA-like"/>
</dbReference>
<keyword evidence="6" id="KW-0564">Palmitate</keyword>
<dbReference type="PANTHER" id="PTHR34296">
    <property type="entry name" value="TRANSCRIPTIONAL ACTIVATOR PROTEIN MED"/>
    <property type="match status" value="1"/>
</dbReference>
<evidence type="ECO:0000313" key="10">
    <source>
        <dbReference type="EMBL" id="AEV29230.1"/>
    </source>
</evidence>
<feature type="chain" id="PRO_5003513924" evidence="8">
    <location>
        <begin position="22"/>
        <end position="354"/>
    </location>
</feature>
<keyword evidence="2" id="KW-0813">Transport</keyword>
<evidence type="ECO:0000256" key="1">
    <source>
        <dbReference type="ARBA" id="ARBA00004236"/>
    </source>
</evidence>
<reference evidence="10 11" key="1">
    <citation type="submission" date="2011-11" db="EMBL/GenBank/DDBJ databases">
        <title>Complete sequence of Spirochaeta sp. grapes.</title>
        <authorList>
            <consortium name="US DOE Joint Genome Institute"/>
            <person name="Lucas S."/>
            <person name="Han J."/>
            <person name="Lapidus A."/>
            <person name="Cheng J.-F."/>
            <person name="Goodwin L."/>
            <person name="Pitluck S."/>
            <person name="Peters L."/>
            <person name="Ovchinnikova G."/>
            <person name="Munk A.C."/>
            <person name="Detter J.C."/>
            <person name="Han C."/>
            <person name="Tapia R."/>
            <person name="Land M."/>
            <person name="Hauser L."/>
            <person name="Kyrpides N."/>
            <person name="Ivanova N."/>
            <person name="Pagani I."/>
            <person name="Ritalahtilisa K."/>
            <person name="Loeffler F."/>
            <person name="Woyke T."/>
        </authorList>
    </citation>
    <scope>NUCLEOTIDE SEQUENCE [LARGE SCALE GENOMIC DNA]</scope>
    <source>
        <strain evidence="11">ATCC BAA-1885 / DSM 22778 / Grapes</strain>
    </source>
</reference>
<evidence type="ECO:0000259" key="9">
    <source>
        <dbReference type="Pfam" id="PF02608"/>
    </source>
</evidence>
<organism evidence="10 11">
    <name type="scientific">Sphaerochaeta pleomorpha (strain ATCC BAA-1885 / DSM 22778 / Grapes)</name>
    <dbReference type="NCBI Taxonomy" id="158190"/>
    <lineage>
        <taxon>Bacteria</taxon>
        <taxon>Pseudomonadati</taxon>
        <taxon>Spirochaetota</taxon>
        <taxon>Spirochaetia</taxon>
        <taxon>Spirochaetales</taxon>
        <taxon>Sphaerochaetaceae</taxon>
        <taxon>Sphaerochaeta</taxon>
    </lineage>
</organism>
<gene>
    <name evidence="10" type="ordered locus">SpiGrapes_1419</name>
</gene>
<comment type="subcellular location">
    <subcellularLocation>
        <location evidence="1">Cell membrane</location>
    </subcellularLocation>
</comment>
<keyword evidence="5" id="KW-0472">Membrane</keyword>
<dbReference type="Proteomes" id="UP000005632">
    <property type="component" value="Chromosome"/>
</dbReference>
<dbReference type="STRING" id="158190.SpiGrapes_1419"/>
<keyword evidence="3" id="KW-1003">Cell membrane</keyword>
<proteinExistence type="predicted"/>
<dbReference type="Gene3D" id="3.40.50.2300">
    <property type="match status" value="2"/>
</dbReference>
<accession>G8QUJ7</accession>
<dbReference type="GO" id="GO:0005886">
    <property type="term" value="C:plasma membrane"/>
    <property type="evidence" value="ECO:0007669"/>
    <property type="project" value="UniProtKB-SubCell"/>
</dbReference>
<keyword evidence="11" id="KW-1185">Reference proteome</keyword>
<evidence type="ECO:0000313" key="11">
    <source>
        <dbReference type="Proteomes" id="UP000005632"/>
    </source>
</evidence>